<accession>A0ABY5PME4</accession>
<dbReference type="Proteomes" id="UP001058860">
    <property type="component" value="Chromosome"/>
</dbReference>
<feature type="region of interest" description="Disordered" evidence="1">
    <location>
        <begin position="1065"/>
        <end position="1100"/>
    </location>
</feature>
<keyword evidence="3" id="KW-1185">Reference proteome</keyword>
<protein>
    <recommendedName>
        <fullName evidence="4">Midcut-by-XrtH protein</fullName>
    </recommendedName>
</protein>
<feature type="compositionally biased region" description="Basic and acidic residues" evidence="1">
    <location>
        <begin position="1072"/>
        <end position="1088"/>
    </location>
</feature>
<organism evidence="2 3">
    <name type="scientific">Svornostia abyssi</name>
    <dbReference type="NCBI Taxonomy" id="2898438"/>
    <lineage>
        <taxon>Bacteria</taxon>
        <taxon>Bacillati</taxon>
        <taxon>Actinomycetota</taxon>
        <taxon>Thermoleophilia</taxon>
        <taxon>Solirubrobacterales</taxon>
        <taxon>Baekduiaceae</taxon>
        <taxon>Svornostia</taxon>
    </lineage>
</organism>
<reference evidence="3" key="1">
    <citation type="submission" date="2021-11" db="EMBL/GenBank/DDBJ databases">
        <title>Cultivation dependent microbiological survey of springs from the worlds oldest radium mine currently devoted to the extraction of radon-saturated water.</title>
        <authorList>
            <person name="Kapinusova G."/>
            <person name="Smrhova T."/>
            <person name="Strejcek M."/>
            <person name="Suman J."/>
            <person name="Jani K."/>
            <person name="Pajer P."/>
            <person name="Uhlik O."/>
        </authorList>
    </citation>
    <scope>NUCLEOTIDE SEQUENCE [LARGE SCALE GENOMIC DNA]</scope>
    <source>
        <strain evidence="3">J379</strain>
    </source>
</reference>
<sequence length="1100" mass="110936">MDGVTHTFVRLRAATRGCVLAGLLLLGLVLAPPAHAISVGSLSVSLGNSAAGERSNVTVSANMSSGDPDTMTYDLPAGVMADLDNAATCADTPSAFQALTSNPNACPAASKIGTISAGTVASLAALSIIDLNVGATGDIYRLPATASDEAMKLGIVLRPASATVLFITINTAPMLLRGSVTLRDASGGGADQGGLRARIPNMPNSGSSNMGTVVFTVNQVTMTMFGQLSNGKRFMSNPTACASRSMALTVVPKSGGTGSRSATLAAPTDCAGLTHAPTTQISAATPDQDKGTAMTVDVNYDDPMNRAANSGNGGRVKAHAKKVEVVLPQGVEFNPPGAAAITQCSDAQFAATSSAADTCPKTTGNTSVIGTASITSPIIGTLSGNVYFGQPDGGSPLVRLFIAVAQNGIRIKLVGDIAVDATTGQITATFDDLPQTAFSNFKMTFNGGNTAMLRTPRSCSTSAHQLTSTVTPYGGSAATPSAALSVTGDCHPASRFAPTVTQTPSVTTAGAGTNLTLTMTRPQGDARFTSANVSMPAGLVGKLASVTPCSTANANAGTCPTSSQIGTVQTQSGDSTSSQATLNGQLYLTDAPAGAIAGLSMKVPAVVGPVNLGNVIVPMKIQLRPSDYGLNIVADTIPTRLQGIPLLLREIKLTIDRTAGNTAVPFMINSTSCAAKTVSAALISDQSSNLTPTAAYQPTGCSSIGFAPTVAVNPSTSLTPAVNATADTASAMTVGVSIPSGQSAVKDLTLNLPTGVELNPFSATSLAYCSAAQFSVSSTAPDTCPTTSRIATVSIATPSVGTLTGYAYFGQPANSSQVLRLFVMAQAGSGTDAIRLKFAGDVNLDPNTGRLTTTFTSLPAIQFTQMTMSFTGGSGAVLRTPHSCGAPSLTSTLSAHAGMANKTPSTTLNVTGSNCDPARFTPTISTSVSSQAAAATTNLSTSITRPNGDARISKVKVVMPPGLLGNLTIADQCPLTTAAAGACGSSSEVGTVSTQTGDSGSTVNLSGKAYLTAPPSGAVAGLALVVDAQVGPVDLGKAVVQLKIVMRPDDAGLTIEGDVPVYLKGVPPPAAPDHDGHQQGRVPHEPVAVRRHRDLHDPDE</sequence>
<evidence type="ECO:0000256" key="1">
    <source>
        <dbReference type="SAM" id="MobiDB-lite"/>
    </source>
</evidence>
<evidence type="ECO:0008006" key="4">
    <source>
        <dbReference type="Google" id="ProtNLM"/>
    </source>
</evidence>
<proteinExistence type="predicted"/>
<dbReference type="EMBL" id="CP088295">
    <property type="protein sequence ID" value="UUY05801.1"/>
    <property type="molecule type" value="Genomic_DNA"/>
</dbReference>
<name>A0ABY5PME4_9ACTN</name>
<gene>
    <name evidence="2" type="ORF">LRS13_09860</name>
</gene>
<evidence type="ECO:0000313" key="3">
    <source>
        <dbReference type="Proteomes" id="UP001058860"/>
    </source>
</evidence>
<dbReference type="RefSeq" id="WP_353866242.1">
    <property type="nucleotide sequence ID" value="NZ_CP088295.1"/>
</dbReference>
<evidence type="ECO:0000313" key="2">
    <source>
        <dbReference type="EMBL" id="UUY05801.1"/>
    </source>
</evidence>